<evidence type="ECO:0000313" key="4">
    <source>
        <dbReference type="EMBL" id="SPC95844.1"/>
    </source>
</evidence>
<organism evidence="4">
    <name type="scientific">Fagus sylvatica</name>
    <name type="common">Beechnut</name>
    <dbReference type="NCBI Taxonomy" id="28930"/>
    <lineage>
        <taxon>Eukaryota</taxon>
        <taxon>Viridiplantae</taxon>
        <taxon>Streptophyta</taxon>
        <taxon>Embryophyta</taxon>
        <taxon>Tracheophyta</taxon>
        <taxon>Spermatophyta</taxon>
        <taxon>Magnoliopsida</taxon>
        <taxon>eudicotyledons</taxon>
        <taxon>Gunneridae</taxon>
        <taxon>Pentapetalae</taxon>
        <taxon>rosids</taxon>
        <taxon>fabids</taxon>
        <taxon>Fagales</taxon>
        <taxon>Fagaceae</taxon>
        <taxon>Fagus</taxon>
    </lineage>
</organism>
<sequence>MSNQSFKGYHKSHHPQSECLTTGEYQVEAKLSINRRKVRTSKAREESRSEICVGADGVRSQGSSEVRRSEVRGGESRTTGGTLNTKILKRNRKIERLERELRELKNAQEGFDQQRFRRQRSRSHSESCESTYRFPKWYEKDHKAQRISRRSKSGERARKEQPLHKPEKDDRNLVWKQLQQISHSPFSSKMERAKLPTKFTPLNLISYNEKTDLVAHLSHYRQSMALYNGNDALMCRIFPSSLGEVAFRWFDRLEHGSIHSWRELSKAFTTRFITNTRKPKEIDFCGEDLAVWQFKFGLPTGCKIRQSLTKKPPLNMTDLMSKIEQAQRKPRQPEPVTKESFEAVNTTFKEPIFKILPQIKDKPYFVWPPKMGGDPASRESKPYCAYHRKKGHLIENCRTYKGFLEELVRNRHLRQYVDDTKHRQQRDHAPKPNVPIGIIEVIHSHARTADLREETRMAAHLQEVFHVCEGATPSPKRLRKEMTEEITFKDYDLERMQLPHSDALVVTMRVGKFRCQKNIN</sequence>
<accession>A0A2N9G9N1</accession>
<dbReference type="EMBL" id="OIVN01001610">
    <property type="protein sequence ID" value="SPC95844.1"/>
    <property type="molecule type" value="Genomic_DNA"/>
</dbReference>
<dbReference type="Pfam" id="PF03732">
    <property type="entry name" value="Retrotrans_gag"/>
    <property type="match status" value="1"/>
</dbReference>
<feature type="domain" description="Retrotransposon gag" evidence="3">
    <location>
        <begin position="236"/>
        <end position="279"/>
    </location>
</feature>
<evidence type="ECO:0000256" key="1">
    <source>
        <dbReference type="SAM" id="Coils"/>
    </source>
</evidence>
<evidence type="ECO:0000256" key="2">
    <source>
        <dbReference type="SAM" id="MobiDB-lite"/>
    </source>
</evidence>
<feature type="region of interest" description="Disordered" evidence="2">
    <location>
        <begin position="143"/>
        <end position="171"/>
    </location>
</feature>
<feature type="coiled-coil region" evidence="1">
    <location>
        <begin position="87"/>
        <end position="114"/>
    </location>
</feature>
<gene>
    <name evidence="4" type="ORF">FSB_LOCUS23726</name>
</gene>
<protein>
    <recommendedName>
        <fullName evidence="3">Retrotransposon gag domain-containing protein</fullName>
    </recommendedName>
</protein>
<feature type="region of interest" description="Disordered" evidence="2">
    <location>
        <begin position="1"/>
        <end position="21"/>
    </location>
</feature>
<feature type="region of interest" description="Disordered" evidence="2">
    <location>
        <begin position="54"/>
        <end position="82"/>
    </location>
</feature>
<evidence type="ECO:0000259" key="3">
    <source>
        <dbReference type="Pfam" id="PF03732"/>
    </source>
</evidence>
<feature type="compositionally biased region" description="Basic and acidic residues" evidence="2">
    <location>
        <begin position="152"/>
        <end position="171"/>
    </location>
</feature>
<keyword evidence="1" id="KW-0175">Coiled coil</keyword>
<name>A0A2N9G9N1_FAGSY</name>
<dbReference type="AlphaFoldDB" id="A0A2N9G9N1"/>
<dbReference type="InterPro" id="IPR005162">
    <property type="entry name" value="Retrotrans_gag_dom"/>
</dbReference>
<feature type="compositionally biased region" description="Basic and acidic residues" evidence="2">
    <location>
        <begin position="65"/>
        <end position="75"/>
    </location>
</feature>
<dbReference type="PANTHER" id="PTHR33223:SF10">
    <property type="entry name" value="AMINOTRANSFERASE-LIKE PLANT MOBILE DOMAIN-CONTAINING PROTEIN"/>
    <property type="match status" value="1"/>
</dbReference>
<proteinExistence type="predicted"/>
<reference evidence="4" key="1">
    <citation type="submission" date="2018-02" db="EMBL/GenBank/DDBJ databases">
        <authorList>
            <person name="Cohen D.B."/>
            <person name="Kent A.D."/>
        </authorList>
    </citation>
    <scope>NUCLEOTIDE SEQUENCE</scope>
</reference>
<dbReference type="PANTHER" id="PTHR33223">
    <property type="entry name" value="CCHC-TYPE DOMAIN-CONTAINING PROTEIN"/>
    <property type="match status" value="1"/>
</dbReference>